<sequence length="174" mass="20513">MIFILNIKPVISTSEIRDFLLSRLKLKSCDINELLGENDEALINYEIKIRDYHVEFRTELLFFLSDQTCLELKIYNSLQIALLFCTYFNIEVVIDDGSNDPYRWILVERNEMIYVVDEKIGADDDFSINYKSKKEIPVEEVMKVLPGKDYFLLAPGERPTFVNTDPTWNKRFYS</sequence>
<keyword evidence="2" id="KW-1185">Reference proteome</keyword>
<reference evidence="2" key="1">
    <citation type="submission" date="2016-10" db="EMBL/GenBank/DDBJ databases">
        <authorList>
            <person name="Varghese N."/>
            <person name="Submissions S."/>
        </authorList>
    </citation>
    <scope>NUCLEOTIDE SEQUENCE [LARGE SCALE GENOMIC DNA]</scope>
    <source>
        <strain evidence="2">DSM 18609</strain>
    </source>
</reference>
<dbReference type="STRING" id="390242.SAMN04488024_101522"/>
<dbReference type="Proteomes" id="UP000199455">
    <property type="component" value="Unassembled WGS sequence"/>
</dbReference>
<name>A0A1G6JQ72_9SPHI</name>
<dbReference type="RefSeq" id="WP_090764172.1">
    <property type="nucleotide sequence ID" value="NZ_FMZH01000001.1"/>
</dbReference>
<dbReference type="EMBL" id="FMZH01000001">
    <property type="protein sequence ID" value="SDC20890.1"/>
    <property type="molecule type" value="Genomic_DNA"/>
</dbReference>
<dbReference type="AlphaFoldDB" id="A0A1G6JQ72"/>
<accession>A0A1G6JQ72</accession>
<proteinExistence type="predicted"/>
<organism evidence="1 2">
    <name type="scientific">Pedobacter soli</name>
    <dbReference type="NCBI Taxonomy" id="390242"/>
    <lineage>
        <taxon>Bacteria</taxon>
        <taxon>Pseudomonadati</taxon>
        <taxon>Bacteroidota</taxon>
        <taxon>Sphingobacteriia</taxon>
        <taxon>Sphingobacteriales</taxon>
        <taxon>Sphingobacteriaceae</taxon>
        <taxon>Pedobacter</taxon>
    </lineage>
</organism>
<evidence type="ECO:0000313" key="1">
    <source>
        <dbReference type="EMBL" id="SDC20890.1"/>
    </source>
</evidence>
<protein>
    <submittedName>
        <fullName evidence="1">Uncharacterized protein</fullName>
    </submittedName>
</protein>
<evidence type="ECO:0000313" key="2">
    <source>
        <dbReference type="Proteomes" id="UP000199455"/>
    </source>
</evidence>
<gene>
    <name evidence="1" type="ORF">SAMN04488024_101522</name>
</gene>